<accession>A0ABP1G8T1</accession>
<comment type="pathway">
    <text evidence="6">Sulfur metabolism; hydrogen sulfide biosynthesis; sulfite from sulfate: step 2/3.</text>
</comment>
<evidence type="ECO:0000256" key="4">
    <source>
        <dbReference type="ARBA" id="ARBA00022777"/>
    </source>
</evidence>
<name>A0ABP1G8T1_9CHLO</name>
<dbReference type="EMBL" id="CAXHTA020000017">
    <property type="protein sequence ID" value="CAL5227058.1"/>
    <property type="molecule type" value="Genomic_DNA"/>
</dbReference>
<dbReference type="Gene3D" id="3.40.50.300">
    <property type="entry name" value="P-loop containing nucleotide triphosphate hydrolases"/>
    <property type="match status" value="1"/>
</dbReference>
<dbReference type="NCBIfam" id="TIGR00455">
    <property type="entry name" value="apsK"/>
    <property type="match status" value="1"/>
</dbReference>
<comment type="function">
    <text evidence="6">Catalyzes the synthesis of activated sulfate.</text>
</comment>
<dbReference type="InterPro" id="IPR002891">
    <property type="entry name" value="APS"/>
</dbReference>
<gene>
    <name evidence="8" type="primary">g9960</name>
    <name evidence="8" type="ORF">VP750_LOCUS8964</name>
</gene>
<evidence type="ECO:0000313" key="9">
    <source>
        <dbReference type="Proteomes" id="UP001497392"/>
    </source>
</evidence>
<evidence type="ECO:0000313" key="8">
    <source>
        <dbReference type="EMBL" id="CAL5227058.1"/>
    </source>
</evidence>
<dbReference type="PANTHER" id="PTHR11055:SF1">
    <property type="entry name" value="PAPS SYNTHETASE, ISOFORM D"/>
    <property type="match status" value="1"/>
</dbReference>
<evidence type="ECO:0000256" key="1">
    <source>
        <dbReference type="ARBA" id="ARBA00012121"/>
    </source>
</evidence>
<dbReference type="NCBIfam" id="NF003013">
    <property type="entry name" value="PRK03846.1"/>
    <property type="match status" value="1"/>
</dbReference>
<keyword evidence="9" id="KW-1185">Reference proteome</keyword>
<keyword evidence="3 6" id="KW-0547">Nucleotide-binding</keyword>
<evidence type="ECO:0000256" key="3">
    <source>
        <dbReference type="ARBA" id="ARBA00022741"/>
    </source>
</evidence>
<evidence type="ECO:0000256" key="2">
    <source>
        <dbReference type="ARBA" id="ARBA00022679"/>
    </source>
</evidence>
<protein>
    <recommendedName>
        <fullName evidence="1 6">Adenylyl-sulfate kinase</fullName>
        <ecNumber evidence="1 6">2.7.1.25</ecNumber>
    </recommendedName>
</protein>
<dbReference type="PANTHER" id="PTHR11055">
    <property type="entry name" value="BIFUNCTIONAL 3'-PHOSPHOADENOSINE 5'-PHOSPHOSULFATE SYNTHASE"/>
    <property type="match status" value="1"/>
</dbReference>
<evidence type="ECO:0000256" key="5">
    <source>
        <dbReference type="ARBA" id="ARBA00022840"/>
    </source>
</evidence>
<feature type="domain" description="APS kinase" evidence="7">
    <location>
        <begin position="52"/>
        <end position="202"/>
    </location>
</feature>
<comment type="caution">
    <text evidence="8">The sequence shown here is derived from an EMBL/GenBank/DDBJ whole genome shotgun (WGS) entry which is preliminary data.</text>
</comment>
<keyword evidence="2 6" id="KW-0808">Transferase</keyword>
<comment type="similarity">
    <text evidence="6">Belongs to the APS kinase family.</text>
</comment>
<dbReference type="CDD" id="cd02027">
    <property type="entry name" value="APSK"/>
    <property type="match status" value="1"/>
</dbReference>
<organism evidence="8 9">
    <name type="scientific">Coccomyxa viridis</name>
    <dbReference type="NCBI Taxonomy" id="1274662"/>
    <lineage>
        <taxon>Eukaryota</taxon>
        <taxon>Viridiplantae</taxon>
        <taxon>Chlorophyta</taxon>
        <taxon>core chlorophytes</taxon>
        <taxon>Trebouxiophyceae</taxon>
        <taxon>Trebouxiophyceae incertae sedis</taxon>
        <taxon>Coccomyxaceae</taxon>
        <taxon>Coccomyxa</taxon>
    </lineage>
</organism>
<dbReference type="EC" id="2.7.1.25" evidence="1 6"/>
<dbReference type="Pfam" id="PF01583">
    <property type="entry name" value="APS_kinase"/>
    <property type="match status" value="1"/>
</dbReference>
<dbReference type="SUPFAM" id="SSF52540">
    <property type="entry name" value="P-loop containing nucleoside triphosphate hydrolases"/>
    <property type="match status" value="1"/>
</dbReference>
<keyword evidence="4 6" id="KW-0418">Kinase</keyword>
<keyword evidence="5 6" id="KW-0067">ATP-binding</keyword>
<sequence>MLALGRSISRKLPAHGMSSCPGAQYLTAREQHITWHEGGVSREAKEALLHQKGCVVWFTGLSGSGKSTVACTLEHALYRRGVTTALLDGDNIRHGLNCNLGFSEAERAENIRRVGEVTKLFVETGVITLASFISPYRIDRDLVRQRMGCRDFIEVYMKIPLEVCESRDPKGLYKLARCGKIKCFTGIDDPYEAPERPEITLDVDDPQGRRQSPEAMARIILAYLEEHGYLRTPLSNNAVKGPSRGAAGLAQKKVPALDYSI</sequence>
<dbReference type="Proteomes" id="UP001497392">
    <property type="component" value="Unassembled WGS sequence"/>
</dbReference>
<proteinExistence type="inferred from homology"/>
<evidence type="ECO:0000256" key="6">
    <source>
        <dbReference type="RuleBase" id="RU004347"/>
    </source>
</evidence>
<dbReference type="InterPro" id="IPR027417">
    <property type="entry name" value="P-loop_NTPase"/>
</dbReference>
<evidence type="ECO:0000259" key="7">
    <source>
        <dbReference type="Pfam" id="PF01583"/>
    </source>
</evidence>
<dbReference type="HAMAP" id="MF_00065">
    <property type="entry name" value="Adenylyl_sulf_kinase"/>
    <property type="match status" value="1"/>
</dbReference>
<dbReference type="InterPro" id="IPR059117">
    <property type="entry name" value="APS_kinase_dom"/>
</dbReference>
<reference evidence="8 9" key="1">
    <citation type="submission" date="2024-06" db="EMBL/GenBank/DDBJ databases">
        <authorList>
            <person name="Kraege A."/>
            <person name="Thomma B."/>
        </authorList>
    </citation>
    <scope>NUCLEOTIDE SEQUENCE [LARGE SCALE GENOMIC DNA]</scope>
</reference>
<comment type="catalytic activity">
    <reaction evidence="6">
        <text>adenosine 5'-phosphosulfate + ATP = 3'-phosphoadenylyl sulfate + ADP + H(+)</text>
        <dbReference type="Rhea" id="RHEA:24152"/>
        <dbReference type="ChEBI" id="CHEBI:15378"/>
        <dbReference type="ChEBI" id="CHEBI:30616"/>
        <dbReference type="ChEBI" id="CHEBI:58243"/>
        <dbReference type="ChEBI" id="CHEBI:58339"/>
        <dbReference type="ChEBI" id="CHEBI:456216"/>
        <dbReference type="EC" id="2.7.1.25"/>
    </reaction>
</comment>